<dbReference type="InterPro" id="IPR050484">
    <property type="entry name" value="Transf_Hexapept/Carb_Anhydrase"/>
</dbReference>
<dbReference type="SUPFAM" id="SSF51161">
    <property type="entry name" value="Trimeric LpxA-like enzymes"/>
    <property type="match status" value="1"/>
</dbReference>
<dbReference type="PANTHER" id="PTHR13061">
    <property type="entry name" value="DYNACTIN SUBUNIT P25"/>
    <property type="match status" value="1"/>
</dbReference>
<dbReference type="EMBL" id="FMZE01000007">
    <property type="protein sequence ID" value="SDD33142.1"/>
    <property type="molecule type" value="Genomic_DNA"/>
</dbReference>
<organism evidence="1 2">
    <name type="scientific">Prauserella marina</name>
    <dbReference type="NCBI Taxonomy" id="530584"/>
    <lineage>
        <taxon>Bacteria</taxon>
        <taxon>Bacillati</taxon>
        <taxon>Actinomycetota</taxon>
        <taxon>Actinomycetes</taxon>
        <taxon>Pseudonocardiales</taxon>
        <taxon>Pseudonocardiaceae</taxon>
        <taxon>Prauserella</taxon>
    </lineage>
</organism>
<dbReference type="Gene3D" id="2.160.10.10">
    <property type="entry name" value="Hexapeptide repeat proteins"/>
    <property type="match status" value="1"/>
</dbReference>
<protein>
    <submittedName>
        <fullName evidence="1">Carbonic anhydrase or acetyltransferase, isoleucine patch superfamily</fullName>
    </submittedName>
</protein>
<dbReference type="Proteomes" id="UP000199494">
    <property type="component" value="Unassembled WGS sequence"/>
</dbReference>
<evidence type="ECO:0000313" key="1">
    <source>
        <dbReference type="EMBL" id="SDD33142.1"/>
    </source>
</evidence>
<reference evidence="1 2" key="1">
    <citation type="submission" date="2016-10" db="EMBL/GenBank/DDBJ databases">
        <authorList>
            <person name="de Groot N.N."/>
        </authorList>
    </citation>
    <scope>NUCLEOTIDE SEQUENCE [LARGE SCALE GENOMIC DNA]</scope>
    <source>
        <strain evidence="1 2">CGMCC 4.5506</strain>
    </source>
</reference>
<name>A0A1G6TVE2_9PSEU</name>
<sequence length="192" mass="19619">MHADAWIAPTATLIGDVRIGAHARVLSGAVLDGENSRVTVGDYGIVCEHAVLRASSVAGDQPVDLGDHVFVGPHATLLGCAVGGCSYLATNVTVLQNAGLGTGSTIAVGALVHAGTTIEPEFFVPPFTVALGDPVRLLAPGDPELPAAVRAVGFAETAFGATAQWTDRARRAEQATETRSAEFAAHADDVVL</sequence>
<dbReference type="GO" id="GO:0016740">
    <property type="term" value="F:transferase activity"/>
    <property type="evidence" value="ECO:0007669"/>
    <property type="project" value="UniProtKB-KW"/>
</dbReference>
<dbReference type="AlphaFoldDB" id="A0A1G6TVE2"/>
<dbReference type="STRING" id="530584.SAMN05421630_107324"/>
<evidence type="ECO:0000313" key="2">
    <source>
        <dbReference type="Proteomes" id="UP000199494"/>
    </source>
</evidence>
<accession>A0A1G6TVE2</accession>
<dbReference type="PANTHER" id="PTHR13061:SF29">
    <property type="entry name" value="GAMMA CARBONIC ANHYDRASE-LIKE 1, MITOCHONDRIAL-RELATED"/>
    <property type="match status" value="1"/>
</dbReference>
<keyword evidence="2" id="KW-1185">Reference proteome</keyword>
<keyword evidence="1" id="KW-0808">Transferase</keyword>
<proteinExistence type="predicted"/>
<dbReference type="InterPro" id="IPR011004">
    <property type="entry name" value="Trimer_LpxA-like_sf"/>
</dbReference>
<gene>
    <name evidence="1" type="ORF">SAMN05421630_107324</name>
</gene>